<dbReference type="EMBL" id="MFJN01000026">
    <property type="protein sequence ID" value="OGG21224.1"/>
    <property type="molecule type" value="Genomic_DNA"/>
</dbReference>
<dbReference type="SUPFAM" id="SSF52518">
    <property type="entry name" value="Thiamin diphosphate-binding fold (THDP-binding)"/>
    <property type="match status" value="1"/>
</dbReference>
<dbReference type="PANTHER" id="PTHR47514">
    <property type="entry name" value="TRANSKETOLASE N-TERMINAL SECTION-RELATED"/>
    <property type="match status" value="1"/>
</dbReference>
<reference evidence="6 7" key="1">
    <citation type="journal article" date="2016" name="Nat. Commun.">
        <title>Thousands of microbial genomes shed light on interconnected biogeochemical processes in an aquifer system.</title>
        <authorList>
            <person name="Anantharaman K."/>
            <person name="Brown C.T."/>
            <person name="Hug L.A."/>
            <person name="Sharon I."/>
            <person name="Castelle C.J."/>
            <person name="Probst A.J."/>
            <person name="Thomas B.C."/>
            <person name="Singh A."/>
            <person name="Wilkins M.J."/>
            <person name="Karaoz U."/>
            <person name="Brodie E.L."/>
            <person name="Williams K.H."/>
            <person name="Hubbard S.S."/>
            <person name="Banfield J.F."/>
        </authorList>
    </citation>
    <scope>NUCLEOTIDE SEQUENCE [LARGE SCALE GENOMIC DNA]</scope>
</reference>
<protein>
    <recommendedName>
        <fullName evidence="5">Transketolase N-terminal domain-containing protein</fullName>
    </recommendedName>
</protein>
<evidence type="ECO:0000256" key="1">
    <source>
        <dbReference type="ARBA" id="ARBA00001964"/>
    </source>
</evidence>
<name>A0A1F6A9E5_9BACT</name>
<dbReference type="STRING" id="1798384.A3D03_04880"/>
<keyword evidence="3" id="KW-0786">Thiamine pyrophosphate</keyword>
<dbReference type="AlphaFoldDB" id="A0A1F6A9E5"/>
<accession>A0A1F6A9E5</accession>
<dbReference type="Proteomes" id="UP000177092">
    <property type="component" value="Unassembled WGS sequence"/>
</dbReference>
<keyword evidence="4" id="KW-1133">Transmembrane helix</keyword>
<organism evidence="6 7">
    <name type="scientific">Candidatus Gottesmanbacteria bacterium RIFCSPHIGHO2_02_FULL_40_13</name>
    <dbReference type="NCBI Taxonomy" id="1798384"/>
    <lineage>
        <taxon>Bacteria</taxon>
        <taxon>Candidatus Gottesmaniibacteriota</taxon>
    </lineage>
</organism>
<feature type="transmembrane region" description="Helical" evidence="4">
    <location>
        <begin position="27"/>
        <end position="47"/>
    </location>
</feature>
<evidence type="ECO:0000313" key="6">
    <source>
        <dbReference type="EMBL" id="OGG21224.1"/>
    </source>
</evidence>
<evidence type="ECO:0000256" key="2">
    <source>
        <dbReference type="ARBA" id="ARBA00007131"/>
    </source>
</evidence>
<keyword evidence="4" id="KW-0472">Membrane</keyword>
<dbReference type="InterPro" id="IPR005474">
    <property type="entry name" value="Transketolase_N"/>
</dbReference>
<evidence type="ECO:0000256" key="3">
    <source>
        <dbReference type="ARBA" id="ARBA00023052"/>
    </source>
</evidence>
<comment type="cofactor">
    <cofactor evidence="1">
        <name>thiamine diphosphate</name>
        <dbReference type="ChEBI" id="CHEBI:58937"/>
    </cofactor>
</comment>
<evidence type="ECO:0000313" key="7">
    <source>
        <dbReference type="Proteomes" id="UP000177092"/>
    </source>
</evidence>
<dbReference type="PANTHER" id="PTHR47514:SF1">
    <property type="entry name" value="TRANSKETOLASE N-TERMINAL SECTION-RELATED"/>
    <property type="match status" value="1"/>
</dbReference>
<comment type="caution">
    <text evidence="6">The sequence shown here is derived from an EMBL/GenBank/DDBJ whole genome shotgun (WGS) entry which is preliminary data.</text>
</comment>
<dbReference type="CDD" id="cd02012">
    <property type="entry name" value="TPP_TK"/>
    <property type="match status" value="1"/>
</dbReference>
<keyword evidence="4" id="KW-0812">Transmembrane</keyword>
<dbReference type="Gene3D" id="3.40.50.970">
    <property type="match status" value="1"/>
</dbReference>
<dbReference type="InterPro" id="IPR029061">
    <property type="entry name" value="THDP-binding"/>
</dbReference>
<comment type="similarity">
    <text evidence="2">Belongs to the transketolase family.</text>
</comment>
<dbReference type="Pfam" id="PF00456">
    <property type="entry name" value="Transketolase_N"/>
    <property type="match status" value="1"/>
</dbReference>
<proteinExistence type="inferred from homology"/>
<sequence length="268" mass="30079">MKTDEKYIKLAKEVRRKIVKISHTANVGHVGSAFSIVEILVALYFGIMKIDKKTIKDEKRDRFVLSKGHAAPALYAVLHEKGLLTEKNLADYCCDNSIFEEHPKHHVEAIEVSTGSLGHGLSIGAGLAMGGKLKKHKSNIFVLMSDAECDEGEVWEAALFAGHHKLNNLFLYLDYNKVQALGTTEDVLNLEPLAQKWQAFGWNTVEVDGHDTDAIILAWMNNNANICPTIFICHTIRGKGVSFMEHVIDWHYKNPDEEDLEKALKEVK</sequence>
<evidence type="ECO:0000256" key="4">
    <source>
        <dbReference type="SAM" id="Phobius"/>
    </source>
</evidence>
<evidence type="ECO:0000259" key="5">
    <source>
        <dbReference type="Pfam" id="PF00456"/>
    </source>
</evidence>
<feature type="domain" description="Transketolase N-terminal" evidence="5">
    <location>
        <begin position="11"/>
        <end position="260"/>
    </location>
</feature>
<gene>
    <name evidence="6" type="ORF">A3D03_04880</name>
</gene>